<dbReference type="Proteomes" id="UP001177021">
    <property type="component" value="Unassembled WGS sequence"/>
</dbReference>
<organism evidence="1 2">
    <name type="scientific">Trifolium pratense</name>
    <name type="common">Red clover</name>
    <dbReference type="NCBI Taxonomy" id="57577"/>
    <lineage>
        <taxon>Eukaryota</taxon>
        <taxon>Viridiplantae</taxon>
        <taxon>Streptophyta</taxon>
        <taxon>Embryophyta</taxon>
        <taxon>Tracheophyta</taxon>
        <taxon>Spermatophyta</taxon>
        <taxon>Magnoliopsida</taxon>
        <taxon>eudicotyledons</taxon>
        <taxon>Gunneridae</taxon>
        <taxon>Pentapetalae</taxon>
        <taxon>rosids</taxon>
        <taxon>fabids</taxon>
        <taxon>Fabales</taxon>
        <taxon>Fabaceae</taxon>
        <taxon>Papilionoideae</taxon>
        <taxon>50 kb inversion clade</taxon>
        <taxon>NPAAA clade</taxon>
        <taxon>Hologalegina</taxon>
        <taxon>IRL clade</taxon>
        <taxon>Trifolieae</taxon>
        <taxon>Trifolium</taxon>
    </lineage>
</organism>
<name>A0ACB0KBB8_TRIPR</name>
<evidence type="ECO:0000313" key="2">
    <source>
        <dbReference type="Proteomes" id="UP001177021"/>
    </source>
</evidence>
<keyword evidence="2" id="KW-1185">Reference proteome</keyword>
<proteinExistence type="predicted"/>
<dbReference type="EMBL" id="CASHSV030000206">
    <property type="protein sequence ID" value="CAJ2653095.1"/>
    <property type="molecule type" value="Genomic_DNA"/>
</dbReference>
<gene>
    <name evidence="1" type="ORF">MILVUS5_LOCUS20487</name>
</gene>
<protein>
    <submittedName>
        <fullName evidence="1">Uncharacterized protein</fullName>
    </submittedName>
</protein>
<comment type="caution">
    <text evidence="1">The sequence shown here is derived from an EMBL/GenBank/DDBJ whole genome shotgun (WGS) entry which is preliminary data.</text>
</comment>
<sequence length="133" mass="14523">MDFLGDTNVASATDVVVFVPDIIETNLKLHVSFIIRLLDTFYQIHAARVCPCALWIIGDLPFYTIYEDGGGQETWKAVQQMNLTTVSSRRLEILAVADGTYATQSAALATCSSGISSIVQSVYTYNSSGYEPT</sequence>
<accession>A0ACB0KBB8</accession>
<evidence type="ECO:0000313" key="1">
    <source>
        <dbReference type="EMBL" id="CAJ2653095.1"/>
    </source>
</evidence>
<reference evidence="1" key="1">
    <citation type="submission" date="2023-10" db="EMBL/GenBank/DDBJ databases">
        <authorList>
            <person name="Rodriguez Cubillos JULIANA M."/>
            <person name="De Vega J."/>
        </authorList>
    </citation>
    <scope>NUCLEOTIDE SEQUENCE</scope>
</reference>